<dbReference type="GO" id="GO:0003700">
    <property type="term" value="F:DNA-binding transcription factor activity"/>
    <property type="evidence" value="ECO:0007669"/>
    <property type="project" value="TreeGrafter"/>
</dbReference>
<dbReference type="InterPro" id="IPR014757">
    <property type="entry name" value="Tscrpt_reg_IclR_C"/>
</dbReference>
<evidence type="ECO:0000259" key="5">
    <source>
        <dbReference type="PROSITE" id="PS51078"/>
    </source>
</evidence>
<feature type="domain" description="IclR-ED" evidence="5">
    <location>
        <begin position="86"/>
        <end position="274"/>
    </location>
</feature>
<dbReference type="Gene3D" id="3.30.450.40">
    <property type="match status" value="1"/>
</dbReference>
<proteinExistence type="predicted"/>
<dbReference type="Gene3D" id="1.10.10.10">
    <property type="entry name" value="Winged helix-like DNA-binding domain superfamily/Winged helix DNA-binding domain"/>
    <property type="match status" value="1"/>
</dbReference>
<dbReference type="InterPro" id="IPR050707">
    <property type="entry name" value="HTH_MetabolicPath_Reg"/>
</dbReference>
<protein>
    <submittedName>
        <fullName evidence="6">DNA-binding IclR family transcriptional regulator</fullName>
    </submittedName>
</protein>
<dbReference type="EMBL" id="JADOUA010000001">
    <property type="protein sequence ID" value="MBG6088652.1"/>
    <property type="molecule type" value="Genomic_DNA"/>
</dbReference>
<dbReference type="GO" id="GO:0003677">
    <property type="term" value="F:DNA binding"/>
    <property type="evidence" value="ECO:0007669"/>
    <property type="project" value="UniProtKB-KW"/>
</dbReference>
<dbReference type="RefSeq" id="WP_197011347.1">
    <property type="nucleotide sequence ID" value="NZ_BAABES010000005.1"/>
</dbReference>
<dbReference type="PANTHER" id="PTHR30136:SF24">
    <property type="entry name" value="HTH-TYPE TRANSCRIPTIONAL REPRESSOR ALLR"/>
    <property type="match status" value="1"/>
</dbReference>
<keyword evidence="2 6" id="KW-0238">DNA-binding</keyword>
<reference evidence="6" key="1">
    <citation type="submission" date="2020-11" db="EMBL/GenBank/DDBJ databases">
        <title>Sequencing the genomes of 1000 actinobacteria strains.</title>
        <authorList>
            <person name="Klenk H.-P."/>
        </authorList>
    </citation>
    <scope>NUCLEOTIDE SEQUENCE</scope>
    <source>
        <strain evidence="6">DSM 43175</strain>
    </source>
</reference>
<organism evidence="6 7">
    <name type="scientific">Actinomadura viridis</name>
    <dbReference type="NCBI Taxonomy" id="58110"/>
    <lineage>
        <taxon>Bacteria</taxon>
        <taxon>Bacillati</taxon>
        <taxon>Actinomycetota</taxon>
        <taxon>Actinomycetes</taxon>
        <taxon>Streptosporangiales</taxon>
        <taxon>Thermomonosporaceae</taxon>
        <taxon>Actinomadura</taxon>
    </lineage>
</organism>
<accession>A0A931GJ08</accession>
<sequence length="290" mass="30370">MARTTARRASVDDDRPVSANYHANALARGIALLERLAARGGALTLNDFNADTGLPKSTLVRLLGVLEEMGYVVRADERPAYRLGHKTLTLSTAYLSGLDLSQIAGGHLAGVAGDTGQTANLGVLDGREVLHVCVREPDRPIRFHTMPGTRDAAYCTGLGKMLLARLDPADLAAHLPPEPFPARTEHTLITAAALTGDLRDTAVRGYALDDNEGNVGLRCVAVPVEVGGVCMAAVSVSGPSAEFGERARAGYLDRLRAAAAALAADADVVAALEYLHSSLRSGAPSTRENG</sequence>
<gene>
    <name evidence="6" type="ORF">IW256_002765</name>
</gene>
<dbReference type="Proteomes" id="UP000614047">
    <property type="component" value="Unassembled WGS sequence"/>
</dbReference>
<dbReference type="AlphaFoldDB" id="A0A931GJ08"/>
<dbReference type="InterPro" id="IPR036390">
    <property type="entry name" value="WH_DNA-bd_sf"/>
</dbReference>
<dbReference type="SMART" id="SM00346">
    <property type="entry name" value="HTH_ICLR"/>
    <property type="match status" value="1"/>
</dbReference>
<dbReference type="GO" id="GO:0045892">
    <property type="term" value="P:negative regulation of DNA-templated transcription"/>
    <property type="evidence" value="ECO:0007669"/>
    <property type="project" value="TreeGrafter"/>
</dbReference>
<evidence type="ECO:0000313" key="6">
    <source>
        <dbReference type="EMBL" id="MBG6088652.1"/>
    </source>
</evidence>
<dbReference type="Pfam" id="PF09339">
    <property type="entry name" value="HTH_IclR"/>
    <property type="match status" value="1"/>
</dbReference>
<dbReference type="PROSITE" id="PS51078">
    <property type="entry name" value="ICLR_ED"/>
    <property type="match status" value="1"/>
</dbReference>
<dbReference type="SUPFAM" id="SSF55781">
    <property type="entry name" value="GAF domain-like"/>
    <property type="match status" value="1"/>
</dbReference>
<evidence type="ECO:0000313" key="7">
    <source>
        <dbReference type="Proteomes" id="UP000614047"/>
    </source>
</evidence>
<evidence type="ECO:0000259" key="4">
    <source>
        <dbReference type="PROSITE" id="PS51077"/>
    </source>
</evidence>
<dbReference type="SUPFAM" id="SSF46785">
    <property type="entry name" value="Winged helix' DNA-binding domain"/>
    <property type="match status" value="1"/>
</dbReference>
<dbReference type="Pfam" id="PF01614">
    <property type="entry name" value="IclR_C"/>
    <property type="match status" value="1"/>
</dbReference>
<feature type="domain" description="HTH iclR-type" evidence="4">
    <location>
        <begin position="23"/>
        <end position="85"/>
    </location>
</feature>
<keyword evidence="1" id="KW-0805">Transcription regulation</keyword>
<evidence type="ECO:0000256" key="2">
    <source>
        <dbReference type="ARBA" id="ARBA00023125"/>
    </source>
</evidence>
<comment type="caution">
    <text evidence="6">The sequence shown here is derived from an EMBL/GenBank/DDBJ whole genome shotgun (WGS) entry which is preliminary data.</text>
</comment>
<dbReference type="InterPro" id="IPR036388">
    <property type="entry name" value="WH-like_DNA-bd_sf"/>
</dbReference>
<keyword evidence="7" id="KW-1185">Reference proteome</keyword>
<dbReference type="PROSITE" id="PS51077">
    <property type="entry name" value="HTH_ICLR"/>
    <property type="match status" value="1"/>
</dbReference>
<dbReference type="InterPro" id="IPR005471">
    <property type="entry name" value="Tscrpt_reg_IclR_N"/>
</dbReference>
<dbReference type="InterPro" id="IPR029016">
    <property type="entry name" value="GAF-like_dom_sf"/>
</dbReference>
<keyword evidence="3" id="KW-0804">Transcription</keyword>
<evidence type="ECO:0000256" key="3">
    <source>
        <dbReference type="ARBA" id="ARBA00023163"/>
    </source>
</evidence>
<evidence type="ECO:0000256" key="1">
    <source>
        <dbReference type="ARBA" id="ARBA00023015"/>
    </source>
</evidence>
<dbReference type="PANTHER" id="PTHR30136">
    <property type="entry name" value="HELIX-TURN-HELIX TRANSCRIPTIONAL REGULATOR, ICLR FAMILY"/>
    <property type="match status" value="1"/>
</dbReference>
<name>A0A931GJ08_9ACTN</name>